<evidence type="ECO:0000256" key="1">
    <source>
        <dbReference type="SAM" id="Coils"/>
    </source>
</evidence>
<dbReference type="AlphaFoldDB" id="A0A381S333"/>
<dbReference type="InterPro" id="IPR011604">
    <property type="entry name" value="PDDEXK-like_dom_sf"/>
</dbReference>
<accession>A0A381S333</accession>
<dbReference type="Pfam" id="PF09588">
    <property type="entry name" value="YqaJ"/>
    <property type="match status" value="1"/>
</dbReference>
<gene>
    <name evidence="3" type="ORF">METZ01_LOCUS51324</name>
</gene>
<dbReference type="Gene3D" id="3.90.320.10">
    <property type="match status" value="1"/>
</dbReference>
<dbReference type="SUPFAM" id="SSF52980">
    <property type="entry name" value="Restriction endonuclease-like"/>
    <property type="match status" value="1"/>
</dbReference>
<protein>
    <recommendedName>
        <fullName evidence="2">YqaJ viral recombinase domain-containing protein</fullName>
    </recommendedName>
</protein>
<dbReference type="InterPro" id="IPR011335">
    <property type="entry name" value="Restrct_endonuc-II-like"/>
</dbReference>
<evidence type="ECO:0000259" key="2">
    <source>
        <dbReference type="Pfam" id="PF09588"/>
    </source>
</evidence>
<dbReference type="InterPro" id="IPR017482">
    <property type="entry name" value="Lambda-type_endonuclease"/>
</dbReference>
<dbReference type="PANTHER" id="PTHR46609">
    <property type="entry name" value="EXONUCLEASE, PHAGE-TYPE/RECB, C-TERMINAL DOMAIN-CONTAINING PROTEIN"/>
    <property type="match status" value="1"/>
</dbReference>
<organism evidence="3">
    <name type="scientific">marine metagenome</name>
    <dbReference type="NCBI Taxonomy" id="408172"/>
    <lineage>
        <taxon>unclassified sequences</taxon>
        <taxon>metagenomes</taxon>
        <taxon>ecological metagenomes</taxon>
    </lineage>
</organism>
<reference evidence="3" key="1">
    <citation type="submission" date="2018-05" db="EMBL/GenBank/DDBJ databases">
        <authorList>
            <person name="Lanie J.A."/>
            <person name="Ng W.-L."/>
            <person name="Kazmierczak K.M."/>
            <person name="Andrzejewski T.M."/>
            <person name="Davidsen T.M."/>
            <person name="Wayne K.J."/>
            <person name="Tettelin H."/>
            <person name="Glass J.I."/>
            <person name="Rusch D."/>
            <person name="Podicherti R."/>
            <person name="Tsui H.-C.T."/>
            <person name="Winkler M.E."/>
        </authorList>
    </citation>
    <scope>NUCLEOTIDE SEQUENCE</scope>
</reference>
<feature type="coiled-coil region" evidence="1">
    <location>
        <begin position="61"/>
        <end position="95"/>
    </location>
</feature>
<dbReference type="CDD" id="cd22343">
    <property type="entry name" value="PDDEXK_lambda_exonuclease-like"/>
    <property type="match status" value="1"/>
</dbReference>
<name>A0A381S333_9ZZZZ</name>
<dbReference type="EMBL" id="UINC01002607">
    <property type="protein sequence ID" value="SUZ98470.1"/>
    <property type="molecule type" value="Genomic_DNA"/>
</dbReference>
<keyword evidence="1" id="KW-0175">Coiled coil</keyword>
<dbReference type="InterPro" id="IPR019080">
    <property type="entry name" value="YqaJ_viral_recombinase"/>
</dbReference>
<sequence>MEELTYENIIKFYEKYNTENEEEEINYILFFKKFTEMKEKILKKKNKEKVQEHYNFYDTKINGINKLIEQNENSIKRLKEMKEKILKEKVQFLKKLNQPEQLSKEWFEIRKNMLTASDIGAVLGYSKYTSRNQIINKKCGLGKPFKGNKYTFHGQKYEEIANQIYESRYNMKVDEFGLIQHPKIDILGASPDGISTTGIMLEIKCPSRRQITGVVPDHYWVQMQTQLQVCQLDVCDFLECKITEYSNEEEYRADEFEEEDFEYLDIIPKTFDMNHIKVPEDRRNYLGLEKGIIGELRVYENDEWKSKYFYPPIQLTTDEQLEWLDQKSTELSKYINEIYWKLEYSSVVRVKRDDDWWIKTDVEEKLNEVWEDILLRREDLDGDGNTEDFSQLKIELPDTELYKNLPLISSDEEEQDEIIEECLFSSAEDECLFSD</sequence>
<feature type="domain" description="YqaJ viral recombinase" evidence="2">
    <location>
        <begin position="105"/>
        <end position="230"/>
    </location>
</feature>
<dbReference type="NCBIfam" id="TIGR03033">
    <property type="entry name" value="phage_rel_nuc"/>
    <property type="match status" value="1"/>
</dbReference>
<proteinExistence type="predicted"/>
<dbReference type="PANTHER" id="PTHR46609:SF6">
    <property type="entry name" value="EXONUCLEASE, PHAGE-TYPE_RECB, C-TERMINAL DOMAIN-CONTAINING PROTEIN-RELATED"/>
    <property type="match status" value="1"/>
</dbReference>
<evidence type="ECO:0000313" key="3">
    <source>
        <dbReference type="EMBL" id="SUZ98470.1"/>
    </source>
</evidence>
<dbReference type="InterPro" id="IPR051703">
    <property type="entry name" value="NF-kappa-B_Signaling_Reg"/>
</dbReference>